<dbReference type="AlphaFoldDB" id="A0A4Y7INM2"/>
<organism evidence="1 2">
    <name type="scientific">Papaver somniferum</name>
    <name type="common">Opium poppy</name>
    <dbReference type="NCBI Taxonomy" id="3469"/>
    <lineage>
        <taxon>Eukaryota</taxon>
        <taxon>Viridiplantae</taxon>
        <taxon>Streptophyta</taxon>
        <taxon>Embryophyta</taxon>
        <taxon>Tracheophyta</taxon>
        <taxon>Spermatophyta</taxon>
        <taxon>Magnoliopsida</taxon>
        <taxon>Ranunculales</taxon>
        <taxon>Papaveraceae</taxon>
        <taxon>Papaveroideae</taxon>
        <taxon>Papaver</taxon>
    </lineage>
</organism>
<name>A0A4Y7INM2_PAPSO</name>
<evidence type="ECO:0000313" key="2">
    <source>
        <dbReference type="Proteomes" id="UP000316621"/>
    </source>
</evidence>
<accession>A0A4Y7INM2</accession>
<proteinExistence type="predicted"/>
<keyword evidence="2" id="KW-1185">Reference proteome</keyword>
<sequence>MKFLDSLLNLAYLNCLKDKYTVIMGYWVWKGMVKELLQTLPYRKRPVWTGMQSRRCLGVIVGDSSGVWSFVVWMALDFVKRLLNKDQRKRMIVAQALRKHF</sequence>
<protein>
    <submittedName>
        <fullName evidence="1">Uncharacterized protein</fullName>
    </submittedName>
</protein>
<dbReference type="EMBL" id="CM010716">
    <property type="protein sequence ID" value="RZC50277.1"/>
    <property type="molecule type" value="Genomic_DNA"/>
</dbReference>
<gene>
    <name evidence="1" type="ORF">C5167_018704</name>
</gene>
<evidence type="ECO:0000313" key="1">
    <source>
        <dbReference type="EMBL" id="RZC50277.1"/>
    </source>
</evidence>
<dbReference type="Gramene" id="RZC50277">
    <property type="protein sequence ID" value="RZC50277"/>
    <property type="gene ID" value="C5167_018704"/>
</dbReference>
<reference evidence="1 2" key="1">
    <citation type="journal article" date="2018" name="Science">
        <title>The opium poppy genome and morphinan production.</title>
        <authorList>
            <person name="Guo L."/>
            <person name="Winzer T."/>
            <person name="Yang X."/>
            <person name="Li Y."/>
            <person name="Ning Z."/>
            <person name="He Z."/>
            <person name="Teodor R."/>
            <person name="Lu Y."/>
            <person name="Bowser T.A."/>
            <person name="Graham I.A."/>
            <person name="Ye K."/>
        </authorList>
    </citation>
    <scope>NUCLEOTIDE SEQUENCE [LARGE SCALE GENOMIC DNA]</scope>
    <source>
        <strain evidence="2">cv. HN1</strain>
        <tissue evidence="1">Leaves</tissue>
    </source>
</reference>
<dbReference type="Proteomes" id="UP000316621">
    <property type="component" value="Chromosome 2"/>
</dbReference>